<evidence type="ECO:0000256" key="2">
    <source>
        <dbReference type="ARBA" id="ARBA00022695"/>
    </source>
</evidence>
<keyword evidence="2" id="KW-0548">Nucleotidyltransferase</keyword>
<comment type="caution">
    <text evidence="5">The sequence shown here is derived from an EMBL/GenBank/DDBJ whole genome shotgun (WGS) entry which is preliminary data.</text>
</comment>
<keyword evidence="6" id="KW-1185">Reference proteome</keyword>
<proteinExistence type="predicted"/>
<organism evidence="5 6">
    <name type="scientific">Skermanella aerolata</name>
    <dbReference type="NCBI Taxonomy" id="393310"/>
    <lineage>
        <taxon>Bacteria</taxon>
        <taxon>Pseudomonadati</taxon>
        <taxon>Pseudomonadota</taxon>
        <taxon>Alphaproteobacteria</taxon>
        <taxon>Rhodospirillales</taxon>
        <taxon>Azospirillaceae</taxon>
        <taxon>Skermanella</taxon>
    </lineage>
</organism>
<dbReference type="InterPro" id="IPR025877">
    <property type="entry name" value="MobA-like_NTP_Trfase"/>
</dbReference>
<dbReference type="AlphaFoldDB" id="A0A512DWD0"/>
<dbReference type="InterPro" id="IPR050065">
    <property type="entry name" value="GlmU-like"/>
</dbReference>
<dbReference type="PANTHER" id="PTHR43584:SF8">
    <property type="entry name" value="N-ACETYLMURAMATE ALPHA-1-PHOSPHATE URIDYLYLTRANSFERASE"/>
    <property type="match status" value="1"/>
</dbReference>
<dbReference type="CDD" id="cd02523">
    <property type="entry name" value="PC_cytidylyltransferase"/>
    <property type="match status" value="1"/>
</dbReference>
<evidence type="ECO:0000259" key="4">
    <source>
        <dbReference type="Pfam" id="PF12804"/>
    </source>
</evidence>
<dbReference type="RefSeq" id="WP_044428738.1">
    <property type="nucleotide sequence ID" value="NZ_BJYZ01000023.1"/>
</dbReference>
<keyword evidence="3" id="KW-0460">Magnesium</keyword>
<evidence type="ECO:0000256" key="3">
    <source>
        <dbReference type="ARBA" id="ARBA00022842"/>
    </source>
</evidence>
<evidence type="ECO:0000313" key="6">
    <source>
        <dbReference type="Proteomes" id="UP000321523"/>
    </source>
</evidence>
<name>A0A512DWD0_9PROT</name>
<gene>
    <name evidence="5" type="ORF">SAE02_49250</name>
</gene>
<dbReference type="InterPro" id="IPR029044">
    <property type="entry name" value="Nucleotide-diphossugar_trans"/>
</dbReference>
<sequence>MKAVILAAGRGRRLGSGDDSAPKILLKFGGGSLLERHLAILHACGVAEAVIVVGFAADRIREEVARIEPAIRVSFIENPRFAEGSVVSLAVAEPVMTRGEPVLLMDGDVLYDRRLMERLVRTGIDNCLLLDRTIEPGDEPVKLCIRDGRIVDFHKVPKNAHDWHGESVGFFRLSPAIAEALAGRARDYVESGRGAMEYEEPLRDLILASPPGTFGYEDVSDLPWTEIDFPEDVVKAETEVRPALRDDPMTGGA</sequence>
<keyword evidence="1" id="KW-0808">Transferase</keyword>
<dbReference type="OrthoDB" id="9814110at2"/>
<dbReference type="Pfam" id="PF12804">
    <property type="entry name" value="NTP_transf_3"/>
    <property type="match status" value="1"/>
</dbReference>
<accession>A0A512DWD0</accession>
<evidence type="ECO:0000313" key="5">
    <source>
        <dbReference type="EMBL" id="GEO40777.1"/>
    </source>
</evidence>
<dbReference type="EMBL" id="BJYZ01000023">
    <property type="protein sequence ID" value="GEO40777.1"/>
    <property type="molecule type" value="Genomic_DNA"/>
</dbReference>
<protein>
    <recommendedName>
        <fullName evidence="4">MobA-like NTP transferase domain-containing protein</fullName>
    </recommendedName>
</protein>
<dbReference type="SUPFAM" id="SSF53448">
    <property type="entry name" value="Nucleotide-diphospho-sugar transferases"/>
    <property type="match status" value="1"/>
</dbReference>
<dbReference type="Proteomes" id="UP000321523">
    <property type="component" value="Unassembled WGS sequence"/>
</dbReference>
<reference evidence="5 6" key="1">
    <citation type="submission" date="2019-07" db="EMBL/GenBank/DDBJ databases">
        <title>Whole genome shotgun sequence of Skermanella aerolata NBRC 106429.</title>
        <authorList>
            <person name="Hosoyama A."/>
            <person name="Uohara A."/>
            <person name="Ohji S."/>
            <person name="Ichikawa N."/>
        </authorList>
    </citation>
    <scope>NUCLEOTIDE SEQUENCE [LARGE SCALE GENOMIC DNA]</scope>
    <source>
        <strain evidence="5 6">NBRC 106429</strain>
    </source>
</reference>
<evidence type="ECO:0000256" key="1">
    <source>
        <dbReference type="ARBA" id="ARBA00022679"/>
    </source>
</evidence>
<dbReference type="PANTHER" id="PTHR43584">
    <property type="entry name" value="NUCLEOTIDYL TRANSFERASE"/>
    <property type="match status" value="1"/>
</dbReference>
<dbReference type="GO" id="GO:0016779">
    <property type="term" value="F:nucleotidyltransferase activity"/>
    <property type="evidence" value="ECO:0007669"/>
    <property type="project" value="UniProtKB-KW"/>
</dbReference>
<feature type="domain" description="MobA-like NTP transferase" evidence="4">
    <location>
        <begin position="3"/>
        <end position="121"/>
    </location>
</feature>
<dbReference type="Gene3D" id="3.90.550.10">
    <property type="entry name" value="Spore Coat Polysaccharide Biosynthesis Protein SpsA, Chain A"/>
    <property type="match status" value="1"/>
</dbReference>